<reference evidence="3" key="1">
    <citation type="submission" date="2009-01" db="EMBL/GenBank/DDBJ databases">
        <title>Complete sequence of chromosome Cyanothece sp. PCC 7425.</title>
        <authorList>
            <consortium name="US DOE Joint Genome Institute"/>
            <person name="Lucas S."/>
            <person name="Copeland A."/>
            <person name="Lapidus A."/>
            <person name="Glavina del Rio T."/>
            <person name="Dalin E."/>
            <person name="Tice H."/>
            <person name="Bruce D."/>
            <person name="Goodwin L."/>
            <person name="Pitluck S."/>
            <person name="Sims D."/>
            <person name="Meineke L."/>
            <person name="Brettin T."/>
            <person name="Detter J.C."/>
            <person name="Han C."/>
            <person name="Larimer F."/>
            <person name="Land M."/>
            <person name="Hauser L."/>
            <person name="Kyrpides N."/>
            <person name="Ovchinnikova G."/>
            <person name="Liberton M."/>
            <person name="Stoeckel J."/>
            <person name="Banerjee A."/>
            <person name="Singh A."/>
            <person name="Page L."/>
            <person name="Sato H."/>
            <person name="Zhao L."/>
            <person name="Sherman L."/>
            <person name="Pakrasi H."/>
            <person name="Richardson P."/>
        </authorList>
    </citation>
    <scope>NUCLEOTIDE SEQUENCE</scope>
    <source>
        <strain evidence="3">PCC 7425</strain>
    </source>
</reference>
<dbReference type="eggNOG" id="COG0745">
    <property type="taxonomic scope" value="Bacteria"/>
</dbReference>
<gene>
    <name evidence="3" type="ordered locus">Cyan7425_4118</name>
</gene>
<dbReference type="KEGG" id="cyn:Cyan7425_4118"/>
<evidence type="ECO:0000313" key="3">
    <source>
        <dbReference type="EMBL" id="ACL46432.1"/>
    </source>
</evidence>
<dbReference type="InterPro" id="IPR011006">
    <property type="entry name" value="CheY-like_superfamily"/>
</dbReference>
<sequence>MEPEQQRALLEGLKVLVIDASEDTRLLYAEVLKYYGAAVAVASSILEAQLALAQFGPDAVVADLVLEGQYVYDFLPRLSPIPVIITTAITSLNEQENALRRGIGFYLLRPVELSALANAVYRSVQTKAMLWAC</sequence>
<proteinExistence type="predicted"/>
<dbReference type="Pfam" id="PF00072">
    <property type="entry name" value="Response_reg"/>
    <property type="match status" value="1"/>
</dbReference>
<dbReference type="EMBL" id="CP001344">
    <property type="protein sequence ID" value="ACL46432.1"/>
    <property type="molecule type" value="Genomic_DNA"/>
</dbReference>
<feature type="modified residue" description="4-aspartylphosphate" evidence="1">
    <location>
        <position position="63"/>
    </location>
</feature>
<evidence type="ECO:0000256" key="1">
    <source>
        <dbReference type="PROSITE-ProRule" id="PRU00169"/>
    </source>
</evidence>
<feature type="domain" description="Response regulatory" evidence="2">
    <location>
        <begin position="14"/>
        <end position="124"/>
    </location>
</feature>
<dbReference type="InterPro" id="IPR001789">
    <property type="entry name" value="Sig_transdc_resp-reg_receiver"/>
</dbReference>
<dbReference type="STRING" id="395961.Cyan7425_4118"/>
<dbReference type="Gene3D" id="3.40.50.2300">
    <property type="match status" value="1"/>
</dbReference>
<keyword evidence="1" id="KW-0597">Phosphoprotein</keyword>
<name>B8HWK6_CYAP4</name>
<dbReference type="SMART" id="SM00448">
    <property type="entry name" value="REC"/>
    <property type="match status" value="1"/>
</dbReference>
<evidence type="ECO:0000259" key="2">
    <source>
        <dbReference type="PROSITE" id="PS50110"/>
    </source>
</evidence>
<accession>B8HWK6</accession>
<dbReference type="SUPFAM" id="SSF52172">
    <property type="entry name" value="CheY-like"/>
    <property type="match status" value="1"/>
</dbReference>
<dbReference type="OrthoDB" id="1901654at2"/>
<protein>
    <submittedName>
        <fullName evidence="3">Response regulator receiver protein</fullName>
    </submittedName>
</protein>
<dbReference type="GO" id="GO:0000160">
    <property type="term" value="P:phosphorelay signal transduction system"/>
    <property type="evidence" value="ECO:0007669"/>
    <property type="project" value="InterPro"/>
</dbReference>
<dbReference type="PROSITE" id="PS50110">
    <property type="entry name" value="RESPONSE_REGULATORY"/>
    <property type="match status" value="1"/>
</dbReference>
<organism evidence="3">
    <name type="scientific">Cyanothece sp. (strain PCC 7425 / ATCC 29141)</name>
    <dbReference type="NCBI Taxonomy" id="395961"/>
    <lineage>
        <taxon>Bacteria</taxon>
        <taxon>Bacillati</taxon>
        <taxon>Cyanobacteriota</taxon>
        <taxon>Cyanophyceae</taxon>
        <taxon>Gomontiellales</taxon>
        <taxon>Cyanothecaceae</taxon>
        <taxon>Cyanothece</taxon>
    </lineage>
</organism>
<dbReference type="HOGENOM" id="CLU_1903206_0_0_3"/>
<dbReference type="AlphaFoldDB" id="B8HWK6"/>